<keyword evidence="1" id="KW-1133">Transmembrane helix</keyword>
<dbReference type="AlphaFoldDB" id="A0A6D0IH82"/>
<dbReference type="EMBL" id="WTQJ01001914">
    <property type="protein sequence ID" value="MWR17684.1"/>
    <property type="molecule type" value="Genomic_DNA"/>
</dbReference>
<feature type="transmembrane region" description="Helical" evidence="1">
    <location>
        <begin position="52"/>
        <end position="68"/>
    </location>
</feature>
<gene>
    <name evidence="3" type="ORF">GQA06_28335</name>
</gene>
<sequence length="249" mass="29002">LNISELLWSFSKKLAIFWLVFGLCWKVLEKNGVAVRHFGMPEQQTSHWRRQIVRISLALLPIHFWSVVAELSPLHLMDDVLGQAMIFFNLLLIAFLVWPMCRESWRDKESHTMRLVTITVLSIIPIALMVLTATGYFYTTLRLSGRWIETVYLVIIWNLLYQTVLRGLSVAARRIAWRRALARRQNLVKEGAEGAEPPEEPTIALEQVNQQTLRITMLLMFALFGVMFWAIWSDLITVFSYLDSITLWH</sequence>
<name>A0A6D0IH82_ECOLX</name>
<evidence type="ECO:0000313" key="4">
    <source>
        <dbReference type="Proteomes" id="UP000430387"/>
    </source>
</evidence>
<feature type="non-terminal residue" evidence="3">
    <location>
        <position position="249"/>
    </location>
</feature>
<evidence type="ECO:0000313" key="3">
    <source>
        <dbReference type="EMBL" id="MWR17684.1"/>
    </source>
</evidence>
<feature type="domain" description="Mechanosensitive ion channel inner membrane" evidence="2">
    <location>
        <begin position="2"/>
        <end position="248"/>
    </location>
</feature>
<dbReference type="GO" id="GO:0009992">
    <property type="term" value="P:intracellular water homeostasis"/>
    <property type="evidence" value="ECO:0007669"/>
    <property type="project" value="TreeGrafter"/>
</dbReference>
<evidence type="ECO:0000256" key="1">
    <source>
        <dbReference type="SAM" id="Phobius"/>
    </source>
</evidence>
<feature type="transmembrane region" description="Helical" evidence="1">
    <location>
        <begin position="6"/>
        <end position="28"/>
    </location>
</feature>
<dbReference type="InterPro" id="IPR052702">
    <property type="entry name" value="MscS-like_channel"/>
</dbReference>
<evidence type="ECO:0000259" key="2">
    <source>
        <dbReference type="Pfam" id="PF12794"/>
    </source>
</evidence>
<accession>A0A6D0IH82</accession>
<protein>
    <submittedName>
        <fullName evidence="3">Mechanosensitive channel MscK</fullName>
    </submittedName>
</protein>
<feature type="transmembrane region" description="Helical" evidence="1">
    <location>
        <begin position="113"/>
        <end position="138"/>
    </location>
</feature>
<reference evidence="3 4" key="1">
    <citation type="submission" date="2019-12" db="EMBL/GenBank/DDBJ databases">
        <title>Enteriobacteria Tanzani isolates_8377-8380.</title>
        <authorList>
            <person name="Subbiah M."/>
            <person name="Call D."/>
        </authorList>
    </citation>
    <scope>NUCLEOTIDE SEQUENCE [LARGE SCALE GENOMIC DNA]</scope>
    <source>
        <strain evidence="3 4">8380wG1</strain>
    </source>
</reference>
<feature type="transmembrane region" description="Helical" evidence="1">
    <location>
        <begin position="218"/>
        <end position="242"/>
    </location>
</feature>
<dbReference type="Proteomes" id="UP000430387">
    <property type="component" value="Unassembled WGS sequence"/>
</dbReference>
<dbReference type="InterPro" id="IPR025692">
    <property type="entry name" value="MscS_IM_dom1"/>
</dbReference>
<feature type="non-terminal residue" evidence="3">
    <location>
        <position position="1"/>
    </location>
</feature>
<dbReference type="Pfam" id="PF12794">
    <property type="entry name" value="MscS_TM"/>
    <property type="match status" value="1"/>
</dbReference>
<organism evidence="3 4">
    <name type="scientific">Escherichia coli</name>
    <dbReference type="NCBI Taxonomy" id="562"/>
    <lineage>
        <taxon>Bacteria</taxon>
        <taxon>Pseudomonadati</taxon>
        <taxon>Pseudomonadota</taxon>
        <taxon>Gammaproteobacteria</taxon>
        <taxon>Enterobacterales</taxon>
        <taxon>Enterobacteriaceae</taxon>
        <taxon>Escherichia</taxon>
    </lineage>
</organism>
<comment type="caution">
    <text evidence="3">The sequence shown here is derived from an EMBL/GenBank/DDBJ whole genome shotgun (WGS) entry which is preliminary data.</text>
</comment>
<feature type="transmembrane region" description="Helical" evidence="1">
    <location>
        <begin position="80"/>
        <end position="101"/>
    </location>
</feature>
<dbReference type="PANTHER" id="PTHR30347">
    <property type="entry name" value="POTASSIUM CHANNEL RELATED"/>
    <property type="match status" value="1"/>
</dbReference>
<dbReference type="PANTHER" id="PTHR30347:SF1">
    <property type="entry name" value="MECHANOSENSITIVE CHANNEL MSCK"/>
    <property type="match status" value="1"/>
</dbReference>
<keyword evidence="1" id="KW-0472">Membrane</keyword>
<feature type="transmembrane region" description="Helical" evidence="1">
    <location>
        <begin position="150"/>
        <end position="169"/>
    </location>
</feature>
<keyword evidence="1" id="KW-0812">Transmembrane</keyword>
<proteinExistence type="predicted"/>